<evidence type="ECO:0000313" key="2">
    <source>
        <dbReference type="EMBL" id="URE18354.1"/>
    </source>
</evidence>
<protein>
    <submittedName>
        <fullName evidence="2">Uncharacterized protein</fullName>
    </submittedName>
</protein>
<accession>A0A9E7GUK4</accession>
<evidence type="ECO:0000256" key="1">
    <source>
        <dbReference type="SAM" id="MobiDB-lite"/>
    </source>
</evidence>
<sequence>MVTKRRRRMVEERSEDRVAERTVIRGSDSPRGWPALRNNCSPTTVGGPHDCVVVCHQAPGVGCDNGKGLLCDAPTTCHGLSWFCLSRAAPMRITAKVSLPKISQNPLGPTEERTGQRKRFTRDPQATLLANTL</sequence>
<proteinExistence type="predicted"/>
<dbReference type="EMBL" id="CP097509">
    <property type="protein sequence ID" value="URE18354.1"/>
    <property type="molecule type" value="Genomic_DNA"/>
</dbReference>
<reference evidence="2" key="1">
    <citation type="submission" date="2022-05" db="EMBL/GenBank/DDBJ databases">
        <title>The Musa troglodytarum L. genome provides insights into the mechanism of non-climacteric behaviour and enrichment of carotenoids.</title>
        <authorList>
            <person name="Wang J."/>
        </authorList>
    </citation>
    <scope>NUCLEOTIDE SEQUENCE</scope>
    <source>
        <tissue evidence="2">Leaf</tissue>
    </source>
</reference>
<keyword evidence="3" id="KW-1185">Reference proteome</keyword>
<dbReference type="Proteomes" id="UP001055439">
    <property type="component" value="Chromosome 7"/>
</dbReference>
<name>A0A9E7GUK4_9LILI</name>
<evidence type="ECO:0000313" key="3">
    <source>
        <dbReference type="Proteomes" id="UP001055439"/>
    </source>
</evidence>
<gene>
    <name evidence="2" type="ORF">MUK42_35557</name>
</gene>
<organism evidence="2 3">
    <name type="scientific">Musa troglodytarum</name>
    <name type="common">fe'i banana</name>
    <dbReference type="NCBI Taxonomy" id="320322"/>
    <lineage>
        <taxon>Eukaryota</taxon>
        <taxon>Viridiplantae</taxon>
        <taxon>Streptophyta</taxon>
        <taxon>Embryophyta</taxon>
        <taxon>Tracheophyta</taxon>
        <taxon>Spermatophyta</taxon>
        <taxon>Magnoliopsida</taxon>
        <taxon>Liliopsida</taxon>
        <taxon>Zingiberales</taxon>
        <taxon>Musaceae</taxon>
        <taxon>Musa</taxon>
    </lineage>
</organism>
<dbReference type="AlphaFoldDB" id="A0A9E7GUK4"/>
<feature type="region of interest" description="Disordered" evidence="1">
    <location>
        <begin position="102"/>
        <end position="133"/>
    </location>
</feature>